<gene>
    <name evidence="12 19" type="primary">speA</name>
    <name evidence="19" type="ORF">SV7mr_02540</name>
</gene>
<feature type="compositionally biased region" description="Polar residues" evidence="15">
    <location>
        <begin position="7"/>
        <end position="25"/>
    </location>
</feature>
<evidence type="ECO:0000256" key="12">
    <source>
        <dbReference type="HAMAP-Rule" id="MF_01417"/>
    </source>
</evidence>
<keyword evidence="11 12" id="KW-0456">Lyase</keyword>
<dbReference type="PIRSF" id="PIRSF001336">
    <property type="entry name" value="Arg_decrbxlase"/>
    <property type="match status" value="1"/>
</dbReference>
<evidence type="ECO:0000256" key="2">
    <source>
        <dbReference type="ARBA" id="ARBA00001946"/>
    </source>
</evidence>
<name>A0A517SNS0_9BACT</name>
<evidence type="ECO:0000256" key="5">
    <source>
        <dbReference type="ARBA" id="ARBA00022723"/>
    </source>
</evidence>
<keyword evidence="7 12" id="KW-0460">Magnesium</keyword>
<dbReference type="InterPro" id="IPR022644">
    <property type="entry name" value="De-COase2_N"/>
</dbReference>
<dbReference type="RefSeq" id="WP_145268457.1">
    <property type="nucleotide sequence ID" value="NZ_CP036272.1"/>
</dbReference>
<dbReference type="InterPro" id="IPR040634">
    <property type="entry name" value="Arg_decarb_HB"/>
</dbReference>
<keyword evidence="10 12" id="KW-0620">Polyamine biosynthesis</keyword>
<feature type="domain" description="Orn/DAP/Arg decarboxylase 2 N-terminal" evidence="16">
    <location>
        <begin position="124"/>
        <end position="376"/>
    </location>
</feature>
<evidence type="ECO:0000256" key="9">
    <source>
        <dbReference type="ARBA" id="ARBA00023066"/>
    </source>
</evidence>
<dbReference type="Gene3D" id="3.20.20.10">
    <property type="entry name" value="Alanine racemase"/>
    <property type="match status" value="1"/>
</dbReference>
<dbReference type="PRINTS" id="PR01180">
    <property type="entry name" value="ARGDCRBXLASE"/>
</dbReference>
<dbReference type="SUPFAM" id="SSF50621">
    <property type="entry name" value="Alanine racemase C-terminal domain-like"/>
    <property type="match status" value="1"/>
</dbReference>
<dbReference type="GO" id="GO:0008792">
    <property type="term" value="F:arginine decarboxylase activity"/>
    <property type="evidence" value="ECO:0007669"/>
    <property type="project" value="UniProtKB-UniRule"/>
</dbReference>
<dbReference type="EMBL" id="CP036272">
    <property type="protein sequence ID" value="QDT57769.1"/>
    <property type="molecule type" value="Genomic_DNA"/>
</dbReference>
<dbReference type="PRINTS" id="PR01179">
    <property type="entry name" value="ODADCRBXLASE"/>
</dbReference>
<dbReference type="GO" id="GO:0033388">
    <property type="term" value="P:putrescine biosynthetic process from arginine"/>
    <property type="evidence" value="ECO:0007669"/>
    <property type="project" value="UniProtKB-ARBA"/>
</dbReference>
<dbReference type="Gene3D" id="1.10.287.3440">
    <property type="match status" value="1"/>
</dbReference>
<keyword evidence="8 12" id="KW-0663">Pyridoxal phosphate</keyword>
<dbReference type="Gene3D" id="1.20.58.930">
    <property type="match status" value="1"/>
</dbReference>
<comment type="cofactor">
    <cofactor evidence="2 12">
        <name>Mg(2+)</name>
        <dbReference type="ChEBI" id="CHEBI:18420"/>
    </cofactor>
</comment>
<dbReference type="FunFam" id="3.20.20.10:FF:000001">
    <property type="entry name" value="Biosynthetic arginine decarboxylase"/>
    <property type="match status" value="1"/>
</dbReference>
<evidence type="ECO:0000256" key="14">
    <source>
        <dbReference type="PIRSR" id="PIRSR600183-50"/>
    </source>
</evidence>
<keyword evidence="5 12" id="KW-0479">Metal-binding</keyword>
<comment type="function">
    <text evidence="3 12">Catalyzes the biosynthesis of agmatine from arginine.</text>
</comment>
<evidence type="ECO:0000256" key="11">
    <source>
        <dbReference type="ARBA" id="ARBA00023239"/>
    </source>
</evidence>
<dbReference type="EC" id="4.1.1.19" evidence="12"/>
<dbReference type="OrthoDB" id="9802658at2"/>
<dbReference type="Pfam" id="PF17944">
    <property type="entry name" value="Arg_decarbox_C"/>
    <property type="match status" value="1"/>
</dbReference>
<dbReference type="CDD" id="cd06830">
    <property type="entry name" value="PLPDE_III_ADC"/>
    <property type="match status" value="1"/>
</dbReference>
<evidence type="ECO:0000256" key="8">
    <source>
        <dbReference type="ARBA" id="ARBA00022898"/>
    </source>
</evidence>
<evidence type="ECO:0000256" key="6">
    <source>
        <dbReference type="ARBA" id="ARBA00022793"/>
    </source>
</evidence>
<dbReference type="NCBIfam" id="NF003763">
    <property type="entry name" value="PRK05354.1"/>
    <property type="match status" value="1"/>
</dbReference>
<dbReference type="InterPro" id="IPR009006">
    <property type="entry name" value="Ala_racemase/Decarboxylase_C"/>
</dbReference>
<dbReference type="NCBIfam" id="TIGR01273">
    <property type="entry name" value="speA"/>
    <property type="match status" value="1"/>
</dbReference>
<evidence type="ECO:0000259" key="17">
    <source>
        <dbReference type="Pfam" id="PF17810"/>
    </source>
</evidence>
<feature type="modified residue" description="N6-(pyridoxal phosphate)lysine" evidence="12 13">
    <location>
        <position position="135"/>
    </location>
</feature>
<feature type="domain" description="Arginine decarboxylase C-terminal helical" evidence="18">
    <location>
        <begin position="631"/>
        <end position="684"/>
    </location>
</feature>
<dbReference type="InterPro" id="IPR000183">
    <property type="entry name" value="Orn/DAP/Arg_de-COase"/>
</dbReference>
<comment type="cofactor">
    <cofactor evidence="1 12 13">
        <name>pyridoxal 5'-phosphate</name>
        <dbReference type="ChEBI" id="CHEBI:597326"/>
    </cofactor>
</comment>
<evidence type="ECO:0000256" key="13">
    <source>
        <dbReference type="PIRSR" id="PIRSR001336-50"/>
    </source>
</evidence>
<dbReference type="Gene3D" id="2.40.37.10">
    <property type="entry name" value="Lyase, Ornithine Decarboxylase, Chain A, domain 1"/>
    <property type="match status" value="1"/>
</dbReference>
<dbReference type="AlphaFoldDB" id="A0A517SNS0"/>
<sequence length="699" mass="78023">MCAQIIRQGQTSADQRTNQASSASEQDLHSIDKPQPHSGWTIDDAAEEYGINRWGAPYFSISPEGSILVRPTQAGPEIDLNRLVDRLCDRGLELPILIRFNDILRDRLNALNQCFQQAIREERYDNRYQCVFPIKVNQQREVIQQVLDESRKLGFGVEAGSKPELLAAIAMSDPTLPIICNGFKDEEFIRLAMMAQKLGRTVFPVVEKASELDLIFRVAKEVGVRPRLGIRVKLATRGSGRWEASGGYRSKFGLTVAQVLHALDRMIEQGYADCFEILHFHLGSQISDIRQVKTAITEASRIYVDLKRRGAKMGYLDVGGGLGVDYTGTHSDSESSMNYSTQEYANDVVSHVKRVCDEAGVTHPILMTETGRAVAAHHSVLVLDTLGVSQPGLPELPTWAKPATAESTADASNLLPSGPPENYEQPVKTLWESYRNLTPANHMETFHDAEVALDMCIHLFGGGYLPLEQRVDAENLFFAVCQRVREIAKDKGDGTIPEELAHLDRMLSDIYFVNFSLFQSLPDAWAIDQIFPIMPTRRLTEEPTRNAVLGDITCDSDGKVDSFICGEGRNDTLRVHPLREQERYTLAVFLVGAYQEILGDLHNLFGDTHAVHVQCHDDALKICSIVKGDTVSEVLSYVQYEDRELLDRIGQNIEDAIDSERIDQQQAGRMAKAFEAALAGYTYLSPIVDRTPLESIKLD</sequence>
<comment type="pathway">
    <text evidence="12">Amine and polyamine biosynthesis; agmatine biosynthesis; agmatine from L-arginine: step 1/1.</text>
</comment>
<dbReference type="UniPathway" id="UPA00186">
    <property type="reaction ID" value="UER00284"/>
</dbReference>
<comment type="catalytic activity">
    <reaction evidence="12">
        <text>L-arginine + H(+) = agmatine + CO2</text>
        <dbReference type="Rhea" id="RHEA:17641"/>
        <dbReference type="ChEBI" id="CHEBI:15378"/>
        <dbReference type="ChEBI" id="CHEBI:16526"/>
        <dbReference type="ChEBI" id="CHEBI:32682"/>
        <dbReference type="ChEBI" id="CHEBI:58145"/>
        <dbReference type="EC" id="4.1.1.19"/>
    </reaction>
</comment>
<dbReference type="PANTHER" id="PTHR43295:SF9">
    <property type="entry name" value="BIOSYNTHETIC ARGININE DECARBOXYLASE"/>
    <property type="match status" value="1"/>
</dbReference>
<dbReference type="InterPro" id="IPR029066">
    <property type="entry name" value="PLP-binding_barrel"/>
</dbReference>
<dbReference type="InterPro" id="IPR022657">
    <property type="entry name" value="De-COase2_CS"/>
</dbReference>
<dbReference type="GO" id="GO:0008295">
    <property type="term" value="P:spermidine biosynthetic process"/>
    <property type="evidence" value="ECO:0007669"/>
    <property type="project" value="UniProtKB-UniRule"/>
</dbReference>
<dbReference type="Pfam" id="PF02784">
    <property type="entry name" value="Orn_Arg_deC_N"/>
    <property type="match status" value="1"/>
</dbReference>
<feature type="compositionally biased region" description="Basic and acidic residues" evidence="15">
    <location>
        <begin position="26"/>
        <end position="35"/>
    </location>
</feature>
<organism evidence="19 20">
    <name type="scientific">Stieleria bergensis</name>
    <dbReference type="NCBI Taxonomy" id="2528025"/>
    <lineage>
        <taxon>Bacteria</taxon>
        <taxon>Pseudomonadati</taxon>
        <taxon>Planctomycetota</taxon>
        <taxon>Planctomycetia</taxon>
        <taxon>Pirellulales</taxon>
        <taxon>Pirellulaceae</taxon>
        <taxon>Stieleria</taxon>
    </lineage>
</organism>
<dbReference type="HAMAP" id="MF_01417">
    <property type="entry name" value="SpeA"/>
    <property type="match status" value="1"/>
</dbReference>
<evidence type="ECO:0000256" key="10">
    <source>
        <dbReference type="ARBA" id="ARBA00023115"/>
    </source>
</evidence>
<evidence type="ECO:0000256" key="1">
    <source>
        <dbReference type="ARBA" id="ARBA00001933"/>
    </source>
</evidence>
<evidence type="ECO:0000256" key="4">
    <source>
        <dbReference type="ARBA" id="ARBA00008357"/>
    </source>
</evidence>
<reference evidence="19 20" key="1">
    <citation type="submission" date="2019-02" db="EMBL/GenBank/DDBJ databases">
        <title>Deep-cultivation of Planctomycetes and their phenomic and genomic characterization uncovers novel biology.</title>
        <authorList>
            <person name="Wiegand S."/>
            <person name="Jogler M."/>
            <person name="Boedeker C."/>
            <person name="Pinto D."/>
            <person name="Vollmers J."/>
            <person name="Rivas-Marin E."/>
            <person name="Kohn T."/>
            <person name="Peeters S.H."/>
            <person name="Heuer A."/>
            <person name="Rast P."/>
            <person name="Oberbeckmann S."/>
            <person name="Bunk B."/>
            <person name="Jeske O."/>
            <person name="Meyerdierks A."/>
            <person name="Storesund J.E."/>
            <person name="Kallscheuer N."/>
            <person name="Luecker S."/>
            <person name="Lage O.M."/>
            <person name="Pohl T."/>
            <person name="Merkel B.J."/>
            <person name="Hornburger P."/>
            <person name="Mueller R.-W."/>
            <person name="Bruemmer F."/>
            <person name="Labrenz M."/>
            <person name="Spormann A.M."/>
            <person name="Op den Camp H."/>
            <person name="Overmann J."/>
            <person name="Amann R."/>
            <person name="Jetten M.S.M."/>
            <person name="Mascher T."/>
            <person name="Medema M.H."/>
            <person name="Devos D.P."/>
            <person name="Kaster A.-K."/>
            <person name="Ovreas L."/>
            <person name="Rohde M."/>
            <person name="Galperin M.Y."/>
            <person name="Jogler C."/>
        </authorList>
    </citation>
    <scope>NUCLEOTIDE SEQUENCE [LARGE SCALE GENOMIC DNA]</scope>
    <source>
        <strain evidence="19 20">SV_7m_r</strain>
    </source>
</reference>
<evidence type="ECO:0000313" key="20">
    <source>
        <dbReference type="Proteomes" id="UP000315003"/>
    </source>
</evidence>
<accession>A0A517SNS0</accession>
<dbReference type="PROSITE" id="PS00879">
    <property type="entry name" value="ODR_DC_2_2"/>
    <property type="match status" value="1"/>
</dbReference>
<dbReference type="PANTHER" id="PTHR43295">
    <property type="entry name" value="ARGININE DECARBOXYLASE"/>
    <property type="match status" value="1"/>
</dbReference>
<feature type="domain" description="Arginine decarboxylase helical bundle" evidence="17">
    <location>
        <begin position="421"/>
        <end position="500"/>
    </location>
</feature>
<evidence type="ECO:0000259" key="18">
    <source>
        <dbReference type="Pfam" id="PF17944"/>
    </source>
</evidence>
<feature type="region of interest" description="Disordered" evidence="15">
    <location>
        <begin position="1"/>
        <end position="38"/>
    </location>
</feature>
<proteinExistence type="inferred from homology"/>
<feature type="active site" description="Proton donor" evidence="14">
    <location>
        <position position="554"/>
    </location>
</feature>
<feature type="binding site" evidence="12">
    <location>
        <begin position="316"/>
        <end position="326"/>
    </location>
    <ligand>
        <name>substrate</name>
    </ligand>
</feature>
<dbReference type="GO" id="GO:0006527">
    <property type="term" value="P:L-arginine catabolic process"/>
    <property type="evidence" value="ECO:0007669"/>
    <property type="project" value="InterPro"/>
</dbReference>
<evidence type="ECO:0000259" key="16">
    <source>
        <dbReference type="Pfam" id="PF02784"/>
    </source>
</evidence>
<evidence type="ECO:0000313" key="19">
    <source>
        <dbReference type="EMBL" id="QDT57769.1"/>
    </source>
</evidence>
<keyword evidence="20" id="KW-1185">Reference proteome</keyword>
<dbReference type="GO" id="GO:0046872">
    <property type="term" value="F:metal ion binding"/>
    <property type="evidence" value="ECO:0007669"/>
    <property type="project" value="UniProtKB-KW"/>
</dbReference>
<evidence type="ECO:0000256" key="7">
    <source>
        <dbReference type="ARBA" id="ARBA00022842"/>
    </source>
</evidence>
<dbReference type="SUPFAM" id="SSF51419">
    <property type="entry name" value="PLP-binding barrel"/>
    <property type="match status" value="1"/>
</dbReference>
<dbReference type="InterPro" id="IPR041128">
    <property type="entry name" value="Arg_decarbox_C"/>
</dbReference>
<dbReference type="Pfam" id="PF17810">
    <property type="entry name" value="Arg_decarb_HB"/>
    <property type="match status" value="1"/>
</dbReference>
<dbReference type="InterPro" id="IPR002985">
    <property type="entry name" value="Arg_decrbxlase"/>
</dbReference>
<dbReference type="Proteomes" id="UP000315003">
    <property type="component" value="Chromosome"/>
</dbReference>
<comment type="similarity">
    <text evidence="4 12">Belongs to the Orn/Lys/Arg decarboxylase class-II family. SpeA subfamily.</text>
</comment>
<keyword evidence="6 12" id="KW-0210">Decarboxylase</keyword>
<evidence type="ECO:0000256" key="3">
    <source>
        <dbReference type="ARBA" id="ARBA00002257"/>
    </source>
</evidence>
<evidence type="ECO:0000256" key="15">
    <source>
        <dbReference type="SAM" id="MobiDB-lite"/>
    </source>
</evidence>
<protein>
    <recommendedName>
        <fullName evidence="12">Biosynthetic arginine decarboxylase</fullName>
        <shortName evidence="12">ADC</shortName>
        <ecNumber evidence="12">4.1.1.19</ecNumber>
    </recommendedName>
</protein>
<keyword evidence="9 12" id="KW-0745">Spermidine biosynthesis</keyword>